<organism evidence="9 10">
    <name type="scientific">Meinhardsimonia xiamenensis</name>
    <dbReference type="NCBI Taxonomy" id="990712"/>
    <lineage>
        <taxon>Bacteria</taxon>
        <taxon>Pseudomonadati</taxon>
        <taxon>Pseudomonadota</taxon>
        <taxon>Alphaproteobacteria</taxon>
        <taxon>Rhodobacterales</taxon>
        <taxon>Paracoccaceae</taxon>
        <taxon>Meinhardsimonia</taxon>
    </lineage>
</organism>
<feature type="transmembrane region" description="Helical" evidence="8">
    <location>
        <begin position="174"/>
        <end position="191"/>
    </location>
</feature>
<dbReference type="GO" id="GO:0005886">
    <property type="term" value="C:plasma membrane"/>
    <property type="evidence" value="ECO:0007669"/>
    <property type="project" value="UniProtKB-SubCell"/>
</dbReference>
<keyword evidence="5 8" id="KW-0812">Transmembrane</keyword>
<keyword evidence="10" id="KW-1185">Reference proteome</keyword>
<feature type="transmembrane region" description="Helical" evidence="8">
    <location>
        <begin position="12"/>
        <end position="37"/>
    </location>
</feature>
<dbReference type="InterPro" id="IPR002781">
    <property type="entry name" value="TM_pro_TauE-like"/>
</dbReference>
<dbReference type="EMBL" id="FNFV01000005">
    <property type="protein sequence ID" value="SDK86188.1"/>
    <property type="molecule type" value="Genomic_DNA"/>
</dbReference>
<dbReference type="Proteomes" id="UP000199328">
    <property type="component" value="Unassembled WGS sequence"/>
</dbReference>
<evidence type="ECO:0000256" key="4">
    <source>
        <dbReference type="ARBA" id="ARBA00022475"/>
    </source>
</evidence>
<dbReference type="STRING" id="990712.SAMN05216257_105134"/>
<keyword evidence="6 8" id="KW-1133">Transmembrane helix</keyword>
<comment type="subcellular location">
    <subcellularLocation>
        <location evidence="1 8">Cell membrane</location>
        <topology evidence="1 8">Multi-pass membrane protein</topology>
    </subcellularLocation>
</comment>
<evidence type="ECO:0000256" key="8">
    <source>
        <dbReference type="RuleBase" id="RU363041"/>
    </source>
</evidence>
<evidence type="ECO:0000256" key="3">
    <source>
        <dbReference type="ARBA" id="ARBA00022448"/>
    </source>
</evidence>
<sequence>MGGIAEALALEGLWLLLLGAALAGLVRGFSGFGTAMIYLPFAARVLDPVWVLVTLLVIDLIGPLPQVPRALREGEPRDIARLAGGAALGVVAGVTVLVSFSPEPFRYAVSVLTLTLLVLLVSGLRWRGELRAPMIWATGALGGFLGGAVGLPGPPVILLYMARPLPPQVIRANIMVYLLAVDALMLAVFAWRGLLEAAPVMVGLVVAPVYLAGVWAGARIFDPARVRLYRGVAYGIIAASALGGLPLWD</sequence>
<evidence type="ECO:0000256" key="1">
    <source>
        <dbReference type="ARBA" id="ARBA00004651"/>
    </source>
</evidence>
<keyword evidence="3" id="KW-0813">Transport</keyword>
<dbReference type="PANTHER" id="PTHR30269">
    <property type="entry name" value="TRANSMEMBRANE PROTEIN YFCA"/>
    <property type="match status" value="1"/>
</dbReference>
<evidence type="ECO:0000313" key="9">
    <source>
        <dbReference type="EMBL" id="SDK86188.1"/>
    </source>
</evidence>
<name>A0A1G9FCT3_9RHOB</name>
<dbReference type="Pfam" id="PF01925">
    <property type="entry name" value="TauE"/>
    <property type="match status" value="1"/>
</dbReference>
<evidence type="ECO:0000256" key="7">
    <source>
        <dbReference type="ARBA" id="ARBA00023136"/>
    </source>
</evidence>
<feature type="transmembrane region" description="Helical" evidence="8">
    <location>
        <begin position="79"/>
        <end position="100"/>
    </location>
</feature>
<proteinExistence type="inferred from homology"/>
<reference evidence="10" key="1">
    <citation type="submission" date="2016-10" db="EMBL/GenBank/DDBJ databases">
        <authorList>
            <person name="Varghese N."/>
            <person name="Submissions S."/>
        </authorList>
    </citation>
    <scope>NUCLEOTIDE SEQUENCE [LARGE SCALE GENOMIC DNA]</scope>
    <source>
        <strain evidence="10">CGMCC 1.10789</strain>
    </source>
</reference>
<feature type="transmembrane region" description="Helical" evidence="8">
    <location>
        <begin position="49"/>
        <end position="67"/>
    </location>
</feature>
<feature type="transmembrane region" description="Helical" evidence="8">
    <location>
        <begin position="228"/>
        <end position="248"/>
    </location>
</feature>
<comment type="similarity">
    <text evidence="2 8">Belongs to the 4-toluene sulfonate uptake permease (TSUP) (TC 2.A.102) family.</text>
</comment>
<gene>
    <name evidence="9" type="ORF">SAMN05216257_105134</name>
</gene>
<evidence type="ECO:0000256" key="6">
    <source>
        <dbReference type="ARBA" id="ARBA00022989"/>
    </source>
</evidence>
<feature type="transmembrane region" description="Helical" evidence="8">
    <location>
        <begin position="134"/>
        <end position="162"/>
    </location>
</feature>
<dbReference type="RefSeq" id="WP_092500727.1">
    <property type="nucleotide sequence ID" value="NZ_FNFV01000005.1"/>
</dbReference>
<dbReference type="InterPro" id="IPR052017">
    <property type="entry name" value="TSUP"/>
</dbReference>
<keyword evidence="4 8" id="KW-1003">Cell membrane</keyword>
<protein>
    <recommendedName>
        <fullName evidence="8">Probable membrane transporter protein</fullName>
    </recommendedName>
</protein>
<accession>A0A1G9FCT3</accession>
<evidence type="ECO:0000256" key="5">
    <source>
        <dbReference type="ARBA" id="ARBA00022692"/>
    </source>
</evidence>
<evidence type="ECO:0000313" key="10">
    <source>
        <dbReference type="Proteomes" id="UP000199328"/>
    </source>
</evidence>
<evidence type="ECO:0000256" key="2">
    <source>
        <dbReference type="ARBA" id="ARBA00009142"/>
    </source>
</evidence>
<dbReference type="PANTHER" id="PTHR30269:SF37">
    <property type="entry name" value="MEMBRANE TRANSPORTER PROTEIN"/>
    <property type="match status" value="1"/>
</dbReference>
<dbReference type="OrthoDB" id="9795324at2"/>
<feature type="transmembrane region" description="Helical" evidence="8">
    <location>
        <begin position="107"/>
        <end position="128"/>
    </location>
</feature>
<feature type="transmembrane region" description="Helical" evidence="8">
    <location>
        <begin position="197"/>
        <end position="216"/>
    </location>
</feature>
<keyword evidence="7 8" id="KW-0472">Membrane</keyword>
<dbReference type="AlphaFoldDB" id="A0A1G9FCT3"/>